<dbReference type="Proteomes" id="UP000886595">
    <property type="component" value="Unassembled WGS sequence"/>
</dbReference>
<proteinExistence type="predicted"/>
<protein>
    <submittedName>
        <fullName evidence="2">Uncharacterized protein</fullName>
    </submittedName>
</protein>
<gene>
    <name evidence="2" type="ORF">Bca52824_003179</name>
</gene>
<evidence type="ECO:0000313" key="3">
    <source>
        <dbReference type="Proteomes" id="UP000886595"/>
    </source>
</evidence>
<name>A0A8X7WLJ9_BRACI</name>
<feature type="compositionally biased region" description="Basic and acidic residues" evidence="1">
    <location>
        <begin position="82"/>
        <end position="91"/>
    </location>
</feature>
<sequence length="156" mass="17166">MGLIPSNQTFGAAYKATTTSLRLNTIRLTSLSAKSLVRVVSHNRKPYSVHSPLKLSSSSQSATEEHRSMMEKTFFGATRRCRGGETGDLKGGKSRSQPPQTLKADFFPRHYLVSLAATPDLIGISSIITNCGNSFNSQSRASCISAKIKRFRRKQR</sequence>
<dbReference type="AlphaFoldDB" id="A0A8X7WLJ9"/>
<comment type="caution">
    <text evidence="2">The sequence shown here is derived from an EMBL/GenBank/DDBJ whole genome shotgun (WGS) entry which is preliminary data.</text>
</comment>
<evidence type="ECO:0000256" key="1">
    <source>
        <dbReference type="SAM" id="MobiDB-lite"/>
    </source>
</evidence>
<accession>A0A8X7WLJ9</accession>
<feature type="region of interest" description="Disordered" evidence="1">
    <location>
        <begin position="80"/>
        <end position="100"/>
    </location>
</feature>
<keyword evidence="3" id="KW-1185">Reference proteome</keyword>
<evidence type="ECO:0000313" key="2">
    <source>
        <dbReference type="EMBL" id="KAG2331999.1"/>
    </source>
</evidence>
<dbReference type="EMBL" id="JAAMPC010000001">
    <property type="protein sequence ID" value="KAG2331999.1"/>
    <property type="molecule type" value="Genomic_DNA"/>
</dbReference>
<reference evidence="2 3" key="1">
    <citation type="submission" date="2020-02" db="EMBL/GenBank/DDBJ databases">
        <authorList>
            <person name="Ma Q."/>
            <person name="Huang Y."/>
            <person name="Song X."/>
            <person name="Pei D."/>
        </authorList>
    </citation>
    <scope>NUCLEOTIDE SEQUENCE [LARGE SCALE GENOMIC DNA]</scope>
    <source>
        <strain evidence="2">Sxm20200214</strain>
        <tissue evidence="2">Leaf</tissue>
    </source>
</reference>
<organism evidence="2 3">
    <name type="scientific">Brassica carinata</name>
    <name type="common">Ethiopian mustard</name>
    <name type="synonym">Abyssinian cabbage</name>
    <dbReference type="NCBI Taxonomy" id="52824"/>
    <lineage>
        <taxon>Eukaryota</taxon>
        <taxon>Viridiplantae</taxon>
        <taxon>Streptophyta</taxon>
        <taxon>Embryophyta</taxon>
        <taxon>Tracheophyta</taxon>
        <taxon>Spermatophyta</taxon>
        <taxon>Magnoliopsida</taxon>
        <taxon>eudicotyledons</taxon>
        <taxon>Gunneridae</taxon>
        <taxon>Pentapetalae</taxon>
        <taxon>rosids</taxon>
        <taxon>malvids</taxon>
        <taxon>Brassicales</taxon>
        <taxon>Brassicaceae</taxon>
        <taxon>Brassiceae</taxon>
        <taxon>Brassica</taxon>
    </lineage>
</organism>